<dbReference type="AlphaFoldDB" id="A0A1X0SGJ0"/>
<organism evidence="2 3">
    <name type="scientific">Rhizopus microsporus</name>
    <dbReference type="NCBI Taxonomy" id="58291"/>
    <lineage>
        <taxon>Eukaryota</taxon>
        <taxon>Fungi</taxon>
        <taxon>Fungi incertae sedis</taxon>
        <taxon>Mucoromycota</taxon>
        <taxon>Mucoromycotina</taxon>
        <taxon>Mucoromycetes</taxon>
        <taxon>Mucorales</taxon>
        <taxon>Mucorineae</taxon>
        <taxon>Rhizopodaceae</taxon>
        <taxon>Rhizopus</taxon>
    </lineage>
</organism>
<evidence type="ECO:0000256" key="1">
    <source>
        <dbReference type="SAM" id="SignalP"/>
    </source>
</evidence>
<dbReference type="VEuPathDB" id="FungiDB:BCV72DRAFT_324891"/>
<feature type="signal peptide" evidence="1">
    <location>
        <begin position="1"/>
        <end position="20"/>
    </location>
</feature>
<protein>
    <submittedName>
        <fullName evidence="2">Uncharacterized protein</fullName>
    </submittedName>
</protein>
<keyword evidence="1" id="KW-0732">Signal</keyword>
<reference evidence="2 3" key="1">
    <citation type="journal article" date="2016" name="Proc. Natl. Acad. Sci. U.S.A.">
        <title>Lipid metabolic changes in an early divergent fungus govern the establishment of a mutualistic symbiosis with endobacteria.</title>
        <authorList>
            <person name="Lastovetsky O.A."/>
            <person name="Gaspar M.L."/>
            <person name="Mondo S.J."/>
            <person name="LaButti K.M."/>
            <person name="Sandor L."/>
            <person name="Grigoriev I.V."/>
            <person name="Henry S.A."/>
            <person name="Pawlowska T.E."/>
        </authorList>
    </citation>
    <scope>NUCLEOTIDE SEQUENCE [LARGE SCALE GENOMIC DNA]</scope>
    <source>
        <strain evidence="2 3">ATCC 11559</strain>
    </source>
</reference>
<evidence type="ECO:0000313" key="3">
    <source>
        <dbReference type="Proteomes" id="UP000242381"/>
    </source>
</evidence>
<dbReference type="EMBL" id="KV921258">
    <property type="protein sequence ID" value="ORE23422.1"/>
    <property type="molecule type" value="Genomic_DNA"/>
</dbReference>
<gene>
    <name evidence="2" type="ORF">BCV71DRAFT_252322</name>
</gene>
<accession>A0A1X0SGJ0</accession>
<sequence length="260" mass="27326">MKIAVSSVIGLAFLAAKACAFTADISASYSLNGDGSIMYKLWFYTDNELLDYMSDDINKPATSILSFPEIVGQASHRRYPHSEVTIQDGAPVSLTISSVGKFICRYSSQNFPTVTYVCDGAPDSALTLANSCIAGSRGKKKGNGFNGYCCSTSDDCRDSCIKGKCNGPKAPSTTTTATTIKNTGSPSPTPNSCISGVKGKKRGNGFNGYCCSTSDDCRDSCIKGKCNGPKAPTTTTTTAQQCAPTNAKGNNCCTAERCQK</sequence>
<proteinExistence type="predicted"/>
<dbReference type="Proteomes" id="UP000242381">
    <property type="component" value="Unassembled WGS sequence"/>
</dbReference>
<evidence type="ECO:0000313" key="2">
    <source>
        <dbReference type="EMBL" id="ORE23422.1"/>
    </source>
</evidence>
<name>A0A1X0SGJ0_RHIZD</name>
<feature type="chain" id="PRO_5012846224" evidence="1">
    <location>
        <begin position="21"/>
        <end position="260"/>
    </location>
</feature>